<evidence type="ECO:0000313" key="1">
    <source>
        <dbReference type="EMBL" id="KAB1206138.1"/>
    </source>
</evidence>
<organism evidence="1 2">
    <name type="scientific">Morella rubra</name>
    <name type="common">Chinese bayberry</name>
    <dbReference type="NCBI Taxonomy" id="262757"/>
    <lineage>
        <taxon>Eukaryota</taxon>
        <taxon>Viridiplantae</taxon>
        <taxon>Streptophyta</taxon>
        <taxon>Embryophyta</taxon>
        <taxon>Tracheophyta</taxon>
        <taxon>Spermatophyta</taxon>
        <taxon>Magnoliopsida</taxon>
        <taxon>eudicotyledons</taxon>
        <taxon>Gunneridae</taxon>
        <taxon>Pentapetalae</taxon>
        <taxon>rosids</taxon>
        <taxon>fabids</taxon>
        <taxon>Fagales</taxon>
        <taxon>Myricaceae</taxon>
        <taxon>Morella</taxon>
    </lineage>
</organism>
<accession>A0A6A1V2A4</accession>
<proteinExistence type="predicted"/>
<gene>
    <name evidence="1" type="ORF">CJ030_MR7G014283</name>
</gene>
<dbReference type="EMBL" id="RXIC02000025">
    <property type="protein sequence ID" value="KAB1206138.1"/>
    <property type="molecule type" value="Genomic_DNA"/>
</dbReference>
<sequence>MVSLFRHLVGLSCEGHEQELLRLFAALERDREQSCHKSPGGNDDKFSRELKGLVSSINYDGRTSTVRQGRSEGRALLKNK</sequence>
<comment type="caution">
    <text evidence="1">The sequence shown here is derived from an EMBL/GenBank/DDBJ whole genome shotgun (WGS) entry which is preliminary data.</text>
</comment>
<dbReference type="Proteomes" id="UP000516437">
    <property type="component" value="Chromosome 7"/>
</dbReference>
<reference evidence="1 2" key="1">
    <citation type="journal article" date="2019" name="Plant Biotechnol. J.">
        <title>The red bayberry genome and genetic basis of sex determination.</title>
        <authorList>
            <person name="Jia H.M."/>
            <person name="Jia H.J."/>
            <person name="Cai Q.L."/>
            <person name="Wang Y."/>
            <person name="Zhao H.B."/>
            <person name="Yang W.F."/>
            <person name="Wang G.Y."/>
            <person name="Li Y.H."/>
            <person name="Zhan D.L."/>
            <person name="Shen Y.T."/>
            <person name="Niu Q.F."/>
            <person name="Chang L."/>
            <person name="Qiu J."/>
            <person name="Zhao L."/>
            <person name="Xie H.B."/>
            <person name="Fu W.Y."/>
            <person name="Jin J."/>
            <person name="Li X.W."/>
            <person name="Jiao Y."/>
            <person name="Zhou C.C."/>
            <person name="Tu T."/>
            <person name="Chai C.Y."/>
            <person name="Gao J.L."/>
            <person name="Fan L.J."/>
            <person name="van de Weg E."/>
            <person name="Wang J.Y."/>
            <person name="Gao Z.S."/>
        </authorList>
    </citation>
    <scope>NUCLEOTIDE SEQUENCE [LARGE SCALE GENOMIC DNA]</scope>
    <source>
        <tissue evidence="1">Leaves</tissue>
    </source>
</reference>
<dbReference type="AlphaFoldDB" id="A0A6A1V2A4"/>
<keyword evidence="2" id="KW-1185">Reference proteome</keyword>
<name>A0A6A1V2A4_9ROSI</name>
<evidence type="ECO:0000313" key="2">
    <source>
        <dbReference type="Proteomes" id="UP000516437"/>
    </source>
</evidence>
<protein>
    <submittedName>
        <fullName evidence="1">Uncharacterized protein</fullName>
    </submittedName>
</protein>
<dbReference type="OrthoDB" id="1752133at2759"/>